<dbReference type="EMBL" id="ABCP01000002">
    <property type="protein sequence ID" value="EDM49426.1"/>
    <property type="molecule type" value="Genomic_DNA"/>
</dbReference>
<evidence type="ECO:0000313" key="2">
    <source>
        <dbReference type="Proteomes" id="UP000005856"/>
    </source>
</evidence>
<reference evidence="1 2" key="1">
    <citation type="submission" date="2007-06" db="EMBL/GenBank/DDBJ databases">
        <authorList>
            <person name="Green D."/>
            <person name="Ferriera S."/>
            <person name="Johnson J."/>
            <person name="Kravitz S."/>
            <person name="Beeson K."/>
            <person name="Sutton G."/>
            <person name="Rogers Y.-H."/>
            <person name="Friedman R."/>
            <person name="Frazier M."/>
            <person name="Venter J.C."/>
        </authorList>
    </citation>
    <scope>NUCLEOTIDE SEQUENCE [LARGE SCALE GENOMIC DNA]</scope>
    <source>
        <strain evidence="1 2">DG893</strain>
    </source>
</reference>
<comment type="caution">
    <text evidence="1">The sequence shown here is derived from an EMBL/GenBank/DDBJ whole genome shotgun (WGS) entry which is preliminary data.</text>
</comment>
<dbReference type="RefSeq" id="WP_007152440.1">
    <property type="nucleotide sequence ID" value="NZ_ABCP01000002.1"/>
</dbReference>
<gene>
    <name evidence="1" type="ORF">MDG893_08510</name>
</gene>
<name>A6EWN9_9GAMM</name>
<accession>A6EWN9</accession>
<organism evidence="1 2">
    <name type="scientific">Marinobacter algicola DG893</name>
    <dbReference type="NCBI Taxonomy" id="443152"/>
    <lineage>
        <taxon>Bacteria</taxon>
        <taxon>Pseudomonadati</taxon>
        <taxon>Pseudomonadota</taxon>
        <taxon>Gammaproteobacteria</taxon>
        <taxon>Pseudomonadales</taxon>
        <taxon>Marinobacteraceae</taxon>
        <taxon>Marinobacter</taxon>
    </lineage>
</organism>
<proteinExistence type="predicted"/>
<protein>
    <submittedName>
        <fullName evidence="1">Uncharacterized protein</fullName>
    </submittedName>
</protein>
<dbReference type="Proteomes" id="UP000005856">
    <property type="component" value="Unassembled WGS sequence"/>
</dbReference>
<sequence>MKLTITEISSGVLEDNGQIGCKVGASVCDEFKKFIFLTANLNVEIAGEPTVAEDGSMRVRVKLRPSVCLPHPATSGSI</sequence>
<dbReference type="AlphaFoldDB" id="A6EWN9"/>
<keyword evidence="2" id="KW-1185">Reference proteome</keyword>
<dbReference type="GeneID" id="77256389"/>
<evidence type="ECO:0000313" key="1">
    <source>
        <dbReference type="EMBL" id="EDM49426.1"/>
    </source>
</evidence>